<accession>M1U3J1</accession>
<organism evidence="1 2">
    <name type="scientific">Prochlorococcus phage P-GSP1</name>
    <dbReference type="NCBI Taxonomy" id="382262"/>
    <lineage>
        <taxon>Viruses</taxon>
        <taxon>Duplodnaviria</taxon>
        <taxon>Heunggongvirae</taxon>
        <taxon>Uroviricota</taxon>
        <taxon>Caudoviricetes</taxon>
        <taxon>Autographivirales</taxon>
        <taxon>Lingvirus</taxon>
        <taxon>Lingvirus PGSP1</taxon>
    </lineage>
</organism>
<protein>
    <submittedName>
        <fullName evidence="1">Uncharacterized protein</fullName>
    </submittedName>
</protein>
<gene>
    <name evidence="1" type="ORF">PRQG_00015</name>
</gene>
<dbReference type="GeneID" id="15013660"/>
<dbReference type="OrthoDB" id="29086at10239"/>
<reference evidence="1 2" key="1">
    <citation type="submission" date="2010-09" db="EMBL/GenBank/DDBJ databases">
        <title>The Genome Sequence of Prochlorococcus phage P-GSP1.</title>
        <authorList>
            <consortium name="The Broad Institute Genome Sequencing Platform"/>
            <person name="Henn M.R."/>
            <person name="Sullivan M.S."/>
            <person name="Osburne M.S."/>
            <person name="Levin J."/>
            <person name="Malboeuf C."/>
            <person name="Casali M."/>
            <person name="Russ C."/>
            <person name="Lennon N."/>
            <person name="Chapman S.B."/>
            <person name="Erlich R."/>
            <person name="Young S.K."/>
            <person name="Yandava C."/>
            <person name="Zeng Q."/>
            <person name="Alvarado L."/>
            <person name="Anderson S."/>
            <person name="Berlin A."/>
            <person name="Chen Z."/>
            <person name="Freedman E."/>
            <person name="Gellesch M."/>
            <person name="Goldberg J."/>
            <person name="Green L."/>
            <person name="Griggs A."/>
            <person name="Gujja S."/>
            <person name="Heilman E.R."/>
            <person name="Heiman D."/>
            <person name="Hollinger A."/>
            <person name="Howarth C."/>
            <person name="Larson L."/>
            <person name="Mehta T."/>
            <person name="Pearson M."/>
            <person name="Roberts A."/>
            <person name="Ryan E."/>
            <person name="Saif S."/>
            <person name="Shea T."/>
            <person name="Shenoy N."/>
            <person name="Sisk P."/>
            <person name="Stolte C."/>
            <person name="Sykes S."/>
            <person name="White J."/>
            <person name="Yu Q."/>
            <person name="Coleman M.L."/>
            <person name="Huang K.H."/>
            <person name="Weigele P.R."/>
            <person name="DeFrancesco A.S."/>
            <person name="Kern S.E."/>
            <person name="Thompson L.R."/>
            <person name="Fu R."/>
            <person name="Hombeck B."/>
            <person name="Chisholm S.W."/>
            <person name="Haas B."/>
            <person name="Nusbaum C."/>
            <person name="Birren B."/>
        </authorList>
    </citation>
    <scope>NUCLEOTIDE SEQUENCE [LARGE SCALE GENOMIC DNA]</scope>
    <source>
        <strain evidence="1 2">P-GSP1</strain>
    </source>
</reference>
<dbReference type="KEGG" id="vg:15013660"/>
<dbReference type="EMBL" id="HQ332140">
    <property type="protein sequence ID" value="AGG54618.1"/>
    <property type="molecule type" value="Genomic_DNA"/>
</dbReference>
<dbReference type="Proteomes" id="UP000204021">
    <property type="component" value="Segment"/>
</dbReference>
<evidence type="ECO:0000313" key="1">
    <source>
        <dbReference type="EMBL" id="AGG54618.1"/>
    </source>
</evidence>
<name>M1U3J1_9CAUD</name>
<evidence type="ECO:0000313" key="2">
    <source>
        <dbReference type="Proteomes" id="UP000204021"/>
    </source>
</evidence>
<proteinExistence type="predicted"/>
<sequence>MSQSFTSMDAGTLSISVSYDEQYQFEKLYDLLRDMDFPLTNKQHSVFEKIKDATDAGVPVYPEPEGCPSY</sequence>
<keyword evidence="2" id="KW-1185">Reference proteome</keyword>
<dbReference type="RefSeq" id="YP_007677679.1">
    <property type="nucleotide sequence ID" value="NC_020878.1"/>
</dbReference>